<protein>
    <submittedName>
        <fullName evidence="2">Uncharacterized protein</fullName>
    </submittedName>
</protein>
<feature type="compositionally biased region" description="Basic and acidic residues" evidence="1">
    <location>
        <begin position="188"/>
        <end position="203"/>
    </location>
</feature>
<organism evidence="2 3">
    <name type="scientific">Pseudozyma flocculosa</name>
    <dbReference type="NCBI Taxonomy" id="84751"/>
    <lineage>
        <taxon>Eukaryota</taxon>
        <taxon>Fungi</taxon>
        <taxon>Dikarya</taxon>
        <taxon>Basidiomycota</taxon>
        <taxon>Ustilaginomycotina</taxon>
        <taxon>Ustilaginomycetes</taxon>
        <taxon>Ustilaginales</taxon>
        <taxon>Ustilaginaceae</taxon>
        <taxon>Pseudozyma</taxon>
    </lineage>
</organism>
<accession>A0A5C3F874</accession>
<evidence type="ECO:0000313" key="2">
    <source>
        <dbReference type="EMBL" id="SPO39927.1"/>
    </source>
</evidence>
<gene>
    <name evidence="2" type="ORF">PSFLO_05408</name>
</gene>
<evidence type="ECO:0000256" key="1">
    <source>
        <dbReference type="SAM" id="MobiDB-lite"/>
    </source>
</evidence>
<feature type="region of interest" description="Disordered" evidence="1">
    <location>
        <begin position="292"/>
        <end position="318"/>
    </location>
</feature>
<proteinExistence type="predicted"/>
<dbReference type="EMBL" id="OOIP01000016">
    <property type="protein sequence ID" value="SPO39927.1"/>
    <property type="molecule type" value="Genomic_DNA"/>
</dbReference>
<feature type="region of interest" description="Disordered" evidence="1">
    <location>
        <begin position="27"/>
        <end position="46"/>
    </location>
</feature>
<dbReference type="Proteomes" id="UP000323386">
    <property type="component" value="Unassembled WGS sequence"/>
</dbReference>
<feature type="region of interest" description="Disordered" evidence="1">
    <location>
        <begin position="82"/>
        <end position="123"/>
    </location>
</feature>
<dbReference type="AlphaFoldDB" id="A0A5C3F874"/>
<feature type="compositionally biased region" description="Basic and acidic residues" evidence="1">
    <location>
        <begin position="297"/>
        <end position="314"/>
    </location>
</feature>
<name>A0A5C3F874_9BASI</name>
<feature type="region of interest" description="Disordered" evidence="1">
    <location>
        <begin position="179"/>
        <end position="204"/>
    </location>
</feature>
<evidence type="ECO:0000313" key="3">
    <source>
        <dbReference type="Proteomes" id="UP000323386"/>
    </source>
</evidence>
<sequence length="333" mass="34971">MLDGRSLACPCLSSVCLSTWLSVGATRKPKAIPDPDPGRLSASSEPWPPALHVSLGLRNAGSTRRTACHCTSASLSLGSHVMLSASPSDSGPDRCHTSPEQSALETARSGQDRPGRASGRHATYSRKAQLATVAGNLFAHHRTNGAESTPPPLCRRIVEPIAMQVESTAQSASAEAVAKLAAPRRRHPDLSPHELSRKQEWTEPRLATASLGRDFGPASRRRLMGLRHGLYSLESGGHGPRAALTFLCMATGPPGSMGRSELEGHWSPIHALCSHSVPIHVLAGGRSAFGGGTAEGRGGDGHGAAHGEQRRVAKEQTTTRTLPCCASMNAGVR</sequence>
<reference evidence="2 3" key="1">
    <citation type="submission" date="2018-03" db="EMBL/GenBank/DDBJ databases">
        <authorList>
            <person name="Guldener U."/>
        </authorList>
    </citation>
    <scope>NUCLEOTIDE SEQUENCE [LARGE SCALE GENOMIC DNA]</scope>
    <source>
        <strain evidence="2 3">DAOM196992</strain>
    </source>
</reference>
<keyword evidence="3" id="KW-1185">Reference proteome</keyword>